<dbReference type="PANTHER" id="PTHR38436">
    <property type="entry name" value="POLYKETIDE CYCLASE SNOAL-LIKE DOMAIN"/>
    <property type="match status" value="1"/>
</dbReference>
<organism evidence="1 2">
    <name type="scientific">Saccharopolyspora aridisoli</name>
    <dbReference type="NCBI Taxonomy" id="2530385"/>
    <lineage>
        <taxon>Bacteria</taxon>
        <taxon>Bacillati</taxon>
        <taxon>Actinomycetota</taxon>
        <taxon>Actinomycetes</taxon>
        <taxon>Pseudonocardiales</taxon>
        <taxon>Pseudonocardiaceae</taxon>
        <taxon>Saccharopolyspora</taxon>
    </lineage>
</organism>
<dbReference type="Pfam" id="PF07366">
    <property type="entry name" value="SnoaL"/>
    <property type="match status" value="1"/>
</dbReference>
<dbReference type="InterPro" id="IPR009959">
    <property type="entry name" value="Cyclase_SnoaL-like"/>
</dbReference>
<dbReference type="GO" id="GO:0030638">
    <property type="term" value="P:polyketide metabolic process"/>
    <property type="evidence" value="ECO:0007669"/>
    <property type="project" value="InterPro"/>
</dbReference>
<proteinExistence type="predicted"/>
<dbReference type="Proteomes" id="UP000294744">
    <property type="component" value="Unassembled WGS sequence"/>
</dbReference>
<reference evidence="1 2" key="1">
    <citation type="submission" date="2019-03" db="EMBL/GenBank/DDBJ databases">
        <title>Draft genome sequences of novel Actinobacteria.</title>
        <authorList>
            <person name="Sahin N."/>
            <person name="Ay H."/>
            <person name="Saygin H."/>
        </authorList>
    </citation>
    <scope>NUCLEOTIDE SEQUENCE [LARGE SCALE GENOMIC DNA]</scope>
    <source>
        <strain evidence="1 2">16K404</strain>
    </source>
</reference>
<keyword evidence="2" id="KW-1185">Reference proteome</keyword>
<dbReference type="Gene3D" id="3.10.450.50">
    <property type="match status" value="1"/>
</dbReference>
<evidence type="ECO:0000313" key="1">
    <source>
        <dbReference type="EMBL" id="TDC92880.1"/>
    </source>
</evidence>
<gene>
    <name evidence="1" type="ORF">E1161_12395</name>
</gene>
<dbReference type="AlphaFoldDB" id="A0A4R4UMF1"/>
<dbReference type="EMBL" id="SMKV01000012">
    <property type="protein sequence ID" value="TDC92880.1"/>
    <property type="molecule type" value="Genomic_DNA"/>
</dbReference>
<dbReference type="SUPFAM" id="SSF54427">
    <property type="entry name" value="NTF2-like"/>
    <property type="match status" value="1"/>
</dbReference>
<protein>
    <submittedName>
        <fullName evidence="1">DUF4440 domain-containing protein</fullName>
    </submittedName>
</protein>
<dbReference type="PANTHER" id="PTHR38436:SF1">
    <property type="entry name" value="ESTER CYCLASE"/>
    <property type="match status" value="1"/>
</dbReference>
<sequence>MSEATDIQQKMFDLVREHDLNGLRQLYHDDYVYLDAEGEQPGADAGIAVADKYKTAFPDLTFENRSTLACGDDVAVRELTVRGTHENELDGIAPTGRKIEVLVCNIVEIRDGKIYREREYYDNYSVLRQLGAISDT</sequence>
<dbReference type="OrthoDB" id="4539871at2"/>
<accession>A0A4R4UMF1</accession>
<dbReference type="RefSeq" id="WP_132622798.1">
    <property type="nucleotide sequence ID" value="NZ_SMKV01000012.1"/>
</dbReference>
<comment type="caution">
    <text evidence="1">The sequence shown here is derived from an EMBL/GenBank/DDBJ whole genome shotgun (WGS) entry which is preliminary data.</text>
</comment>
<name>A0A4R4UMF1_9PSEU</name>
<dbReference type="InterPro" id="IPR032710">
    <property type="entry name" value="NTF2-like_dom_sf"/>
</dbReference>
<evidence type="ECO:0000313" key="2">
    <source>
        <dbReference type="Proteomes" id="UP000294744"/>
    </source>
</evidence>